<evidence type="ECO:0000256" key="5">
    <source>
        <dbReference type="ARBA" id="ARBA00022655"/>
    </source>
</evidence>
<dbReference type="Proteomes" id="UP001500880">
    <property type="component" value="Unassembled WGS sequence"/>
</dbReference>
<comment type="function">
    <text evidence="9">Catalyzes the condensation of pantoate with beta-alanine in an ATP-dependent reaction via a pantoyl-adenylate intermediate.</text>
</comment>
<accession>A0ABP3KJ29</accession>
<feature type="binding site" evidence="9">
    <location>
        <begin position="184"/>
        <end position="187"/>
    </location>
    <ligand>
        <name>ATP</name>
        <dbReference type="ChEBI" id="CHEBI:30616"/>
    </ligand>
</feature>
<feature type="binding site" evidence="9">
    <location>
        <position position="61"/>
    </location>
    <ligand>
        <name>beta-alanine</name>
        <dbReference type="ChEBI" id="CHEBI:57966"/>
    </ligand>
</feature>
<keyword evidence="4 9" id="KW-0436">Ligase</keyword>
<comment type="similarity">
    <text evidence="2 9">Belongs to the pantothenate synthetase family.</text>
</comment>
<dbReference type="Pfam" id="PF02569">
    <property type="entry name" value="Pantoate_ligase"/>
    <property type="match status" value="1"/>
</dbReference>
<keyword evidence="6 9" id="KW-0547">Nucleotide-binding</keyword>
<protein>
    <recommendedName>
        <fullName evidence="9">Pantothenate synthetase</fullName>
        <shortName evidence="9">PS</shortName>
        <ecNumber evidence="9">6.3.2.1</ecNumber>
    </recommendedName>
    <alternativeName>
        <fullName evidence="9">Pantoate--beta-alanine ligase</fullName>
    </alternativeName>
    <alternativeName>
        <fullName evidence="9">Pantoate-activating enzyme</fullName>
    </alternativeName>
</protein>
<organism evidence="10 11">
    <name type="scientific">Salinibacillus aidingensis</name>
    <dbReference type="NCBI Taxonomy" id="237684"/>
    <lineage>
        <taxon>Bacteria</taxon>
        <taxon>Bacillati</taxon>
        <taxon>Bacillota</taxon>
        <taxon>Bacilli</taxon>
        <taxon>Bacillales</taxon>
        <taxon>Bacillaceae</taxon>
        <taxon>Salinibacillus</taxon>
    </lineage>
</organism>
<keyword evidence="11" id="KW-1185">Reference proteome</keyword>
<dbReference type="PANTHER" id="PTHR21299:SF1">
    <property type="entry name" value="PANTOATE--BETA-ALANINE LIGASE"/>
    <property type="match status" value="1"/>
</dbReference>
<comment type="catalytic activity">
    <reaction evidence="8 9">
        <text>(R)-pantoate + beta-alanine + ATP = (R)-pantothenate + AMP + diphosphate + H(+)</text>
        <dbReference type="Rhea" id="RHEA:10912"/>
        <dbReference type="ChEBI" id="CHEBI:15378"/>
        <dbReference type="ChEBI" id="CHEBI:15980"/>
        <dbReference type="ChEBI" id="CHEBI:29032"/>
        <dbReference type="ChEBI" id="CHEBI:30616"/>
        <dbReference type="ChEBI" id="CHEBI:33019"/>
        <dbReference type="ChEBI" id="CHEBI:57966"/>
        <dbReference type="ChEBI" id="CHEBI:456215"/>
        <dbReference type="EC" id="6.3.2.1"/>
    </reaction>
</comment>
<dbReference type="InterPro" id="IPR042176">
    <property type="entry name" value="Pantoate_ligase_C"/>
</dbReference>
<dbReference type="NCBIfam" id="TIGR00018">
    <property type="entry name" value="panC"/>
    <property type="match status" value="1"/>
</dbReference>
<name>A0ABP3KJ29_9BACI</name>
<evidence type="ECO:0000313" key="10">
    <source>
        <dbReference type="EMBL" id="GAA0480925.1"/>
    </source>
</evidence>
<dbReference type="PANTHER" id="PTHR21299">
    <property type="entry name" value="CYTIDYLATE KINASE/PANTOATE-BETA-ALANINE LIGASE"/>
    <property type="match status" value="1"/>
</dbReference>
<dbReference type="NCBIfam" id="TIGR00125">
    <property type="entry name" value="cyt_tran_rel"/>
    <property type="match status" value="1"/>
</dbReference>
<comment type="caution">
    <text evidence="10">The sequence shown here is derived from an EMBL/GenBank/DDBJ whole genome shotgun (WGS) entry which is preliminary data.</text>
</comment>
<proteinExistence type="inferred from homology"/>
<feature type="binding site" evidence="9">
    <location>
        <begin position="30"/>
        <end position="37"/>
    </location>
    <ligand>
        <name>ATP</name>
        <dbReference type="ChEBI" id="CHEBI:30616"/>
    </ligand>
</feature>
<comment type="miscellaneous">
    <text evidence="9">The reaction proceeds by a bi uni uni bi ping pong mechanism.</text>
</comment>
<feature type="binding site" evidence="9">
    <location>
        <begin position="147"/>
        <end position="150"/>
    </location>
    <ligand>
        <name>ATP</name>
        <dbReference type="ChEBI" id="CHEBI:30616"/>
    </ligand>
</feature>
<dbReference type="EC" id="6.3.2.1" evidence="9"/>
<dbReference type="Gene3D" id="3.40.50.620">
    <property type="entry name" value="HUPs"/>
    <property type="match status" value="1"/>
</dbReference>
<feature type="active site" description="Proton donor" evidence="9">
    <location>
        <position position="37"/>
    </location>
</feature>
<evidence type="ECO:0000256" key="7">
    <source>
        <dbReference type="ARBA" id="ARBA00022840"/>
    </source>
</evidence>
<dbReference type="InterPro" id="IPR004821">
    <property type="entry name" value="Cyt_trans-like"/>
</dbReference>
<dbReference type="HAMAP" id="MF_00158">
    <property type="entry name" value="PanC"/>
    <property type="match status" value="1"/>
</dbReference>
<evidence type="ECO:0000256" key="4">
    <source>
        <dbReference type="ARBA" id="ARBA00022598"/>
    </source>
</evidence>
<dbReference type="InterPro" id="IPR014729">
    <property type="entry name" value="Rossmann-like_a/b/a_fold"/>
</dbReference>
<feature type="binding site" evidence="9">
    <location>
        <position position="153"/>
    </location>
    <ligand>
        <name>(R)-pantoate</name>
        <dbReference type="ChEBI" id="CHEBI:15980"/>
    </ligand>
</feature>
<evidence type="ECO:0000313" key="11">
    <source>
        <dbReference type="Proteomes" id="UP001500880"/>
    </source>
</evidence>
<feature type="binding site" evidence="9">
    <location>
        <position position="61"/>
    </location>
    <ligand>
        <name>(R)-pantoate</name>
        <dbReference type="ChEBI" id="CHEBI:15980"/>
    </ligand>
</feature>
<dbReference type="GO" id="GO:0016874">
    <property type="term" value="F:ligase activity"/>
    <property type="evidence" value="ECO:0007669"/>
    <property type="project" value="UniProtKB-KW"/>
</dbReference>
<evidence type="ECO:0000256" key="2">
    <source>
        <dbReference type="ARBA" id="ARBA00009256"/>
    </source>
</evidence>
<evidence type="ECO:0000256" key="3">
    <source>
        <dbReference type="ARBA" id="ARBA00022490"/>
    </source>
</evidence>
<evidence type="ECO:0000256" key="6">
    <source>
        <dbReference type="ARBA" id="ARBA00022741"/>
    </source>
</evidence>
<dbReference type="EMBL" id="BAAADO010000001">
    <property type="protein sequence ID" value="GAA0480925.1"/>
    <property type="molecule type" value="Genomic_DNA"/>
</dbReference>
<dbReference type="RefSeq" id="WP_343836532.1">
    <property type="nucleotide sequence ID" value="NZ_BAAADO010000001.1"/>
</dbReference>
<dbReference type="InterPro" id="IPR003721">
    <property type="entry name" value="Pantoate_ligase"/>
</dbReference>
<evidence type="ECO:0000256" key="9">
    <source>
        <dbReference type="HAMAP-Rule" id="MF_00158"/>
    </source>
</evidence>
<keyword evidence="3 9" id="KW-0963">Cytoplasm</keyword>
<dbReference type="SUPFAM" id="SSF52374">
    <property type="entry name" value="Nucleotidylyl transferase"/>
    <property type="match status" value="1"/>
</dbReference>
<dbReference type="CDD" id="cd00560">
    <property type="entry name" value="PanC"/>
    <property type="match status" value="1"/>
</dbReference>
<dbReference type="Gene3D" id="3.30.1300.10">
    <property type="entry name" value="Pantoate-beta-alanine ligase, C-terminal domain"/>
    <property type="match status" value="1"/>
</dbReference>
<comment type="pathway">
    <text evidence="1 9">Cofactor biosynthesis; (R)-pantothenate biosynthesis; (R)-pantothenate from (R)-pantoate and beta-alanine: step 1/1.</text>
</comment>
<sequence>MKVIRKVKEMQQLALDLKKENKSIGFVPTMGYLHEGHRKLLNAARKENDILVTSIFVNPLQFGPNEDYERYPRDEEHDEQVAQEENADVVFIPSVDEMYPVPMSLSLTMQNRVNVLCGQSREGHFDGVVTVLAKLFHIILPDRAYFGLKDAQQFAVVDALVEDFNFPVKLRGIPTVREESGLAKSSRNVYLSEEEHRQAINIYKALKKGQDLIKNGVRQKDRIVKEVSQFIKSHTHGKIDYVDLLTYPKLEHTDTVDQRVILATAVYFKKARLIDNLIFEENGELSFTE</sequence>
<reference evidence="11" key="1">
    <citation type="journal article" date="2019" name="Int. J. Syst. Evol. Microbiol.">
        <title>The Global Catalogue of Microorganisms (GCM) 10K type strain sequencing project: providing services to taxonomists for standard genome sequencing and annotation.</title>
        <authorList>
            <consortium name="The Broad Institute Genomics Platform"/>
            <consortium name="The Broad Institute Genome Sequencing Center for Infectious Disease"/>
            <person name="Wu L."/>
            <person name="Ma J."/>
        </authorList>
    </citation>
    <scope>NUCLEOTIDE SEQUENCE [LARGE SCALE GENOMIC DNA]</scope>
    <source>
        <strain evidence="11">JCM 12389</strain>
    </source>
</reference>
<comment type="subunit">
    <text evidence="9">Homodimer.</text>
</comment>
<comment type="subcellular location">
    <subcellularLocation>
        <location evidence="9">Cytoplasm</location>
    </subcellularLocation>
</comment>
<keyword evidence="7 9" id="KW-0067">ATP-binding</keyword>
<evidence type="ECO:0000256" key="1">
    <source>
        <dbReference type="ARBA" id="ARBA00004990"/>
    </source>
</evidence>
<keyword evidence="5 9" id="KW-0566">Pantothenate biosynthesis</keyword>
<feature type="binding site" evidence="9">
    <location>
        <position position="176"/>
    </location>
    <ligand>
        <name>ATP</name>
        <dbReference type="ChEBI" id="CHEBI:30616"/>
    </ligand>
</feature>
<evidence type="ECO:0000256" key="8">
    <source>
        <dbReference type="ARBA" id="ARBA00048258"/>
    </source>
</evidence>
<gene>
    <name evidence="9 10" type="primary">panC</name>
    <name evidence="10" type="ORF">GCM10008986_01930</name>
</gene>